<dbReference type="Proteomes" id="UP000321574">
    <property type="component" value="Unassembled WGS sequence"/>
</dbReference>
<organism evidence="11 12">
    <name type="scientific">Cerasibacillus terrae</name>
    <dbReference type="NCBI Taxonomy" id="2498845"/>
    <lineage>
        <taxon>Bacteria</taxon>
        <taxon>Bacillati</taxon>
        <taxon>Bacillota</taxon>
        <taxon>Bacilli</taxon>
        <taxon>Bacillales</taxon>
        <taxon>Bacillaceae</taxon>
        <taxon>Cerasibacillus</taxon>
    </lineage>
</organism>
<dbReference type="OrthoDB" id="7778689at2"/>
<dbReference type="Gene3D" id="1.10.3860.10">
    <property type="entry name" value="Sodium:dicarboxylate symporter"/>
    <property type="match status" value="1"/>
</dbReference>
<dbReference type="AlphaFoldDB" id="A0A5C8P009"/>
<keyword evidence="5 10" id="KW-0812">Transmembrane</keyword>
<name>A0A5C8P009_9BACI</name>
<proteinExistence type="inferred from homology"/>
<dbReference type="EMBL" id="VDUW01000002">
    <property type="protein sequence ID" value="TXL66586.1"/>
    <property type="molecule type" value="Genomic_DNA"/>
</dbReference>
<accession>A0A5C8P009</accession>
<dbReference type="Pfam" id="PF00375">
    <property type="entry name" value="SDF"/>
    <property type="match status" value="1"/>
</dbReference>
<feature type="transmembrane region" description="Helical" evidence="10">
    <location>
        <begin position="371"/>
        <end position="389"/>
    </location>
</feature>
<dbReference type="PANTHER" id="PTHR42865">
    <property type="entry name" value="PROTON/GLUTAMATE-ASPARTATE SYMPORTER"/>
    <property type="match status" value="1"/>
</dbReference>
<feature type="transmembrane region" description="Helical" evidence="10">
    <location>
        <begin position="225"/>
        <end position="245"/>
    </location>
</feature>
<feature type="transmembrane region" description="Helical" evidence="10">
    <location>
        <begin position="186"/>
        <end position="204"/>
    </location>
</feature>
<evidence type="ECO:0000256" key="1">
    <source>
        <dbReference type="ARBA" id="ARBA00004141"/>
    </source>
</evidence>
<evidence type="ECO:0000256" key="2">
    <source>
        <dbReference type="ARBA" id="ARBA00006148"/>
    </source>
</evidence>
<comment type="similarity">
    <text evidence="2">Belongs to the dicarboxylate/amino acid:cation symporter (DAACS) (TC 2.A.23) family.</text>
</comment>
<dbReference type="InterPro" id="IPR036458">
    <property type="entry name" value="Na:dicarbo_symporter_sf"/>
</dbReference>
<feature type="transmembrane region" description="Helical" evidence="10">
    <location>
        <begin position="395"/>
        <end position="417"/>
    </location>
</feature>
<evidence type="ECO:0000256" key="8">
    <source>
        <dbReference type="ARBA" id="ARBA00023136"/>
    </source>
</evidence>
<evidence type="ECO:0000256" key="9">
    <source>
        <dbReference type="ARBA" id="ARBA00031293"/>
    </source>
</evidence>
<keyword evidence="8 10" id="KW-0472">Membrane</keyword>
<dbReference type="SUPFAM" id="SSF118215">
    <property type="entry name" value="Proton glutamate symport protein"/>
    <property type="match status" value="1"/>
</dbReference>
<keyword evidence="12" id="KW-1185">Reference proteome</keyword>
<evidence type="ECO:0000256" key="7">
    <source>
        <dbReference type="ARBA" id="ARBA00022989"/>
    </source>
</evidence>
<dbReference type="GO" id="GO:0015184">
    <property type="term" value="F:L-cystine transmembrane transporter activity"/>
    <property type="evidence" value="ECO:0007669"/>
    <property type="project" value="TreeGrafter"/>
</dbReference>
<evidence type="ECO:0000256" key="4">
    <source>
        <dbReference type="ARBA" id="ARBA00022448"/>
    </source>
</evidence>
<evidence type="ECO:0000256" key="10">
    <source>
        <dbReference type="SAM" id="Phobius"/>
    </source>
</evidence>
<evidence type="ECO:0000313" key="12">
    <source>
        <dbReference type="Proteomes" id="UP000321574"/>
    </source>
</evidence>
<dbReference type="GO" id="GO:0015293">
    <property type="term" value="F:symporter activity"/>
    <property type="evidence" value="ECO:0007669"/>
    <property type="project" value="InterPro"/>
</dbReference>
<evidence type="ECO:0000256" key="6">
    <source>
        <dbReference type="ARBA" id="ARBA00022970"/>
    </source>
</evidence>
<evidence type="ECO:0000313" key="11">
    <source>
        <dbReference type="EMBL" id="TXL66586.1"/>
    </source>
</evidence>
<feature type="transmembrane region" description="Helical" evidence="10">
    <location>
        <begin position="72"/>
        <end position="93"/>
    </location>
</feature>
<dbReference type="RefSeq" id="WP_147665986.1">
    <property type="nucleotide sequence ID" value="NZ_VDUW01000002.1"/>
</dbReference>
<comment type="caution">
    <text evidence="11">The sequence shown here is derived from an EMBL/GenBank/DDBJ whole genome shotgun (WGS) entry which is preliminary data.</text>
</comment>
<dbReference type="InterPro" id="IPR001991">
    <property type="entry name" value="Na-dicarboxylate_symporter"/>
</dbReference>
<keyword evidence="7 10" id="KW-1133">Transmembrane helix</keyword>
<feature type="transmembrane region" description="Helical" evidence="10">
    <location>
        <begin position="265"/>
        <end position="287"/>
    </location>
</feature>
<sequence>MDTFLIIVNVAVLLFFIGVLIYMQKTHKSFTKRVFTGLGVGIILGALLQYIYGADSEVLAKTVDWYSVVGSGYIRFLMMIVVPLVMVSIIQSIINMEKSKDLGKISVWIIGFLISTAMVAALIGIGTSTLFNLDAEQIETGDAEQERGVMMEETLTEVEDTSAPQKILSFIPANIFLDMTGERPTSVISVVIFSMIVGIAVLGLRRKKPEQAEMFTKMVNAVYAVVMRIVTLVLRLTPFGILALMATTVAKTNVAGIMELGKFVIASYVGLAAILLFHLILVGLFGLNPITFIRKSLPVLGFAFTSRSSAGTIPLTSQVQQKSLGVEPGIANMAASFGATIGQNGCAGFYPAMLAVMIAPSVGIDPLAPEFIVKLVLIIGISSFGVAGVGGGATFAALIVLSSMGLPVALAGVLISIEALIDMGRTAINVNDSILSGTLTARVLNKLNINEYNDKSRTFEDDQLAI</sequence>
<reference evidence="11 12" key="1">
    <citation type="submission" date="2019-06" db="EMBL/GenBank/DDBJ databases">
        <title>Cerasibacillus sp. nov., isolated from maize field.</title>
        <authorList>
            <person name="Lin S.-Y."/>
            <person name="Tsai C.-F."/>
            <person name="Young C.-C."/>
        </authorList>
    </citation>
    <scope>NUCLEOTIDE SEQUENCE [LARGE SCALE GENOMIC DNA]</scope>
    <source>
        <strain evidence="11 12">CC-CFT480</strain>
    </source>
</reference>
<keyword evidence="4" id="KW-0813">Transport</keyword>
<keyword evidence="6" id="KW-0029">Amino-acid transport</keyword>
<protein>
    <recommendedName>
        <fullName evidence="3">L-cystine uptake protein TcyP</fullName>
    </recommendedName>
    <alternativeName>
        <fullName evidence="9">Transporter of cystine TcyP</fullName>
    </alternativeName>
</protein>
<evidence type="ECO:0000256" key="5">
    <source>
        <dbReference type="ARBA" id="ARBA00022692"/>
    </source>
</evidence>
<feature type="transmembrane region" description="Helical" evidence="10">
    <location>
        <begin position="34"/>
        <end position="52"/>
    </location>
</feature>
<feature type="transmembrane region" description="Helical" evidence="10">
    <location>
        <begin position="105"/>
        <end position="125"/>
    </location>
</feature>
<dbReference type="PANTHER" id="PTHR42865:SF5">
    <property type="entry name" value="L-CYSTINE TRANSPORTER TCYP"/>
    <property type="match status" value="1"/>
</dbReference>
<comment type="subcellular location">
    <subcellularLocation>
        <location evidence="1">Membrane</location>
        <topology evidence="1">Multi-pass membrane protein</topology>
    </subcellularLocation>
</comment>
<dbReference type="PRINTS" id="PR00173">
    <property type="entry name" value="EDTRNSPORT"/>
</dbReference>
<evidence type="ECO:0000256" key="3">
    <source>
        <dbReference type="ARBA" id="ARBA00022031"/>
    </source>
</evidence>
<gene>
    <name evidence="11" type="ORF">FHP05_04155</name>
</gene>
<feature type="transmembrane region" description="Helical" evidence="10">
    <location>
        <begin position="6"/>
        <end position="22"/>
    </location>
</feature>
<dbReference type="GO" id="GO:0005886">
    <property type="term" value="C:plasma membrane"/>
    <property type="evidence" value="ECO:0007669"/>
    <property type="project" value="TreeGrafter"/>
</dbReference>